<feature type="domain" description="EamA" evidence="7">
    <location>
        <begin position="8"/>
        <end position="137"/>
    </location>
</feature>
<organism evidence="8 9">
    <name type="scientific">Alkalidesulfovibrio alkalitolerans DSM 16529</name>
    <dbReference type="NCBI Taxonomy" id="1121439"/>
    <lineage>
        <taxon>Bacteria</taxon>
        <taxon>Pseudomonadati</taxon>
        <taxon>Thermodesulfobacteriota</taxon>
        <taxon>Desulfovibrionia</taxon>
        <taxon>Desulfovibrionales</taxon>
        <taxon>Desulfovibrionaceae</taxon>
        <taxon>Alkalidesulfovibrio</taxon>
    </lineage>
</organism>
<evidence type="ECO:0000256" key="3">
    <source>
        <dbReference type="ARBA" id="ARBA00022692"/>
    </source>
</evidence>
<evidence type="ECO:0000256" key="2">
    <source>
        <dbReference type="ARBA" id="ARBA00007362"/>
    </source>
</evidence>
<comment type="caution">
    <text evidence="8">The sequence shown here is derived from an EMBL/GenBank/DDBJ whole genome shotgun (WGS) entry which is preliminary data.</text>
</comment>
<evidence type="ECO:0000256" key="5">
    <source>
        <dbReference type="ARBA" id="ARBA00023136"/>
    </source>
</evidence>
<accession>S7T2X7</accession>
<evidence type="ECO:0000313" key="8">
    <source>
        <dbReference type="EMBL" id="EPR31432.1"/>
    </source>
</evidence>
<feature type="transmembrane region" description="Helical" evidence="6">
    <location>
        <begin position="65"/>
        <end position="83"/>
    </location>
</feature>
<dbReference type="SUPFAM" id="SSF103481">
    <property type="entry name" value="Multidrug resistance efflux transporter EmrE"/>
    <property type="match status" value="2"/>
</dbReference>
<evidence type="ECO:0000313" key="9">
    <source>
        <dbReference type="Proteomes" id="UP000014975"/>
    </source>
</evidence>
<evidence type="ECO:0000256" key="1">
    <source>
        <dbReference type="ARBA" id="ARBA00004141"/>
    </source>
</evidence>
<dbReference type="InterPro" id="IPR037185">
    <property type="entry name" value="EmrE-like"/>
</dbReference>
<dbReference type="EMBL" id="ATHI01000029">
    <property type="protein sequence ID" value="EPR31432.1"/>
    <property type="molecule type" value="Genomic_DNA"/>
</dbReference>
<feature type="transmembrane region" description="Helical" evidence="6">
    <location>
        <begin position="182"/>
        <end position="200"/>
    </location>
</feature>
<keyword evidence="5 6" id="KW-0472">Membrane</keyword>
<dbReference type="PANTHER" id="PTHR32322:SF2">
    <property type="entry name" value="EAMA DOMAIN-CONTAINING PROTEIN"/>
    <property type="match status" value="1"/>
</dbReference>
<sequence length="296" mass="31693">MFATYVKLVLSMLIWGGTWVAGRIVAAEMEPFSAAFLRFLFAGVFLLAVTFRVERRFPLPERGQLVPLALLGLTGIFGYNAFFFSALQTVEAGRASLIIASIPACMALLACLFMGERLSPSRLAGIPLSLFGVAVILSDFHPERLFTGGVGRGELFLFGCVASWTAYSLLGKRFMTTMSPLFAVTWSCLMGCALLFPFALGEGLAARVATVSPAVWGNLVFLGVMATGLAFCWYYAAIKAIGASRAGVFINLVPVAAIGLGVLILGEKVTLSLAFGGAMVMTGVFMTNRPQRNRSH</sequence>
<dbReference type="Pfam" id="PF00892">
    <property type="entry name" value="EamA"/>
    <property type="match status" value="2"/>
</dbReference>
<feature type="transmembrane region" description="Helical" evidence="6">
    <location>
        <begin position="36"/>
        <end position="53"/>
    </location>
</feature>
<keyword evidence="4 6" id="KW-1133">Transmembrane helix</keyword>
<evidence type="ECO:0000259" key="7">
    <source>
        <dbReference type="Pfam" id="PF00892"/>
    </source>
</evidence>
<proteinExistence type="inferred from homology"/>
<dbReference type="AlphaFoldDB" id="S7T2X7"/>
<dbReference type="eggNOG" id="COG0697">
    <property type="taxonomic scope" value="Bacteria"/>
</dbReference>
<evidence type="ECO:0000256" key="4">
    <source>
        <dbReference type="ARBA" id="ARBA00022989"/>
    </source>
</evidence>
<name>S7T2X7_9BACT</name>
<feature type="transmembrane region" description="Helical" evidence="6">
    <location>
        <begin position="95"/>
        <end position="115"/>
    </location>
</feature>
<keyword evidence="9" id="KW-1185">Reference proteome</keyword>
<dbReference type="Gene3D" id="1.10.3730.20">
    <property type="match status" value="1"/>
</dbReference>
<keyword evidence="3 6" id="KW-0812">Transmembrane</keyword>
<dbReference type="OrthoDB" id="5186724at2"/>
<protein>
    <recommendedName>
        <fullName evidence="7">EamA domain-containing protein</fullName>
    </recommendedName>
</protein>
<comment type="similarity">
    <text evidence="2">Belongs to the EamA transporter family.</text>
</comment>
<dbReference type="RefSeq" id="WP_020887718.1">
    <property type="nucleotide sequence ID" value="NZ_ATHI01000029.1"/>
</dbReference>
<dbReference type="GO" id="GO:0016020">
    <property type="term" value="C:membrane"/>
    <property type="evidence" value="ECO:0007669"/>
    <property type="project" value="UniProtKB-SubCell"/>
</dbReference>
<feature type="transmembrane region" description="Helical" evidence="6">
    <location>
        <begin position="215"/>
        <end position="236"/>
    </location>
</feature>
<dbReference type="InterPro" id="IPR000620">
    <property type="entry name" value="EamA_dom"/>
</dbReference>
<dbReference type="InterPro" id="IPR050638">
    <property type="entry name" value="AA-Vitamin_Transporters"/>
</dbReference>
<feature type="transmembrane region" description="Helical" evidence="6">
    <location>
        <begin position="248"/>
        <end position="265"/>
    </location>
</feature>
<gene>
    <name evidence="8" type="ORF">dsat_1021</name>
</gene>
<dbReference type="PATRIC" id="fig|1121439.3.peg.2394"/>
<feature type="transmembrane region" description="Helical" evidence="6">
    <location>
        <begin position="271"/>
        <end position="288"/>
    </location>
</feature>
<dbReference type="STRING" id="1121439.dsat_1021"/>
<feature type="domain" description="EamA" evidence="7">
    <location>
        <begin position="152"/>
        <end position="288"/>
    </location>
</feature>
<feature type="transmembrane region" description="Helical" evidence="6">
    <location>
        <begin position="122"/>
        <end position="141"/>
    </location>
</feature>
<dbReference type="Proteomes" id="UP000014975">
    <property type="component" value="Unassembled WGS sequence"/>
</dbReference>
<dbReference type="PANTHER" id="PTHR32322">
    <property type="entry name" value="INNER MEMBRANE TRANSPORTER"/>
    <property type="match status" value="1"/>
</dbReference>
<feature type="transmembrane region" description="Helical" evidence="6">
    <location>
        <begin position="153"/>
        <end position="170"/>
    </location>
</feature>
<reference evidence="8 9" key="1">
    <citation type="journal article" date="2013" name="Genome Announc.">
        <title>Draft genome sequences for three mercury-methylating, sulfate-reducing bacteria.</title>
        <authorList>
            <person name="Brown S.D."/>
            <person name="Hurt R.A.Jr."/>
            <person name="Gilmour C.C."/>
            <person name="Elias D.A."/>
        </authorList>
    </citation>
    <scope>NUCLEOTIDE SEQUENCE [LARGE SCALE GENOMIC DNA]</scope>
    <source>
        <strain evidence="8 9">DSM 16529</strain>
    </source>
</reference>
<comment type="subcellular location">
    <subcellularLocation>
        <location evidence="1">Membrane</location>
        <topology evidence="1">Multi-pass membrane protein</topology>
    </subcellularLocation>
</comment>
<evidence type="ECO:0000256" key="6">
    <source>
        <dbReference type="SAM" id="Phobius"/>
    </source>
</evidence>